<dbReference type="Proteomes" id="UP000007431">
    <property type="component" value="Unassembled WGS sequence"/>
</dbReference>
<proteinExistence type="predicted"/>
<dbReference type="HOGENOM" id="CLU_323169_0_0_1"/>
<evidence type="ECO:0000313" key="2">
    <source>
        <dbReference type="EMBL" id="EFI98484.1"/>
    </source>
</evidence>
<feature type="compositionally biased region" description="Pro residues" evidence="1">
    <location>
        <begin position="458"/>
        <end position="479"/>
    </location>
</feature>
<keyword evidence="3" id="KW-1185">Reference proteome</keyword>
<dbReference type="InParanoid" id="D8Q1C9"/>
<sequence length="895" mass="96456">MTNIDSFPIPSSSSIISFEVGDLLDSWNPPVLAESLSIDTLSTSSSAISIPSLPLGCMITRPAIVDLKGGLQSRFAKVTVPTVPRMRAMLKDEPCVDRWLDNLRYSSIPGHSPWGETEDAAAPSWLPEGSSYTPEAFRQALSSARSSPAYQTIFRKARSSAPGDGSSSPTSPTPISPTLLRRMSYHPSSFRDALVFEREISLKSEAGVKRWSMQVPASTMKPELVDIVVELQKLNSFFNDGLTDLNQGVSALDQHKQRVTTPALTVSDSHETIPLPLERVKENTTTLIANRRGKKAPPALNLKRQTPEDTYPGIPTAFLGTPSAYHPELDPRPKREGPAMNINDMISSLRSQCAAISRSPTSEVASSPLESVSEEPEESKVARNHDNAQDYMSAKDQQALAFSVAVPQLSDDESLMRRTLPLDLVDIQETLSDVGSDHLTESFSDFLREFESEALQPPSMPGTPMMPPSLPLPSLPPLTLPAVPTRALPDPPAGSLEELPTVDHRNSLDDMDWSPPTPPQPCRSPSPSLSPRQGGLRGILKGGKNVRFASLPTNRRETSPGAIEAYAAGRTGDGDGEDVGDWGGEGQWALDEQEDVMEDYFSRERKGSILKSPTEASSSSRSSTESMRSPTEAMRSPTESTGQGYPTSARGSTLHWVRIGEAARGTSEAATGTSEAAVTGPKTPFAAALDVYSVGGGGSSGAGASSGCEGVDGLAGQGYYARCRQTHHCFLREVDYARDCAVNYASDDEVHPSLSCKAHELAGQDCGHFTREVEDVVRASEGDARCFEDRDAIGEDDAGGIRENNALYGKQDPRFFWQGYANAGEGHTDSGEGHADEQDPSRVGEGDADEPGEDDSDGREAYPICDESRSCQVARDLDDASTQDRCVDQTDKHPR</sequence>
<feature type="region of interest" description="Disordered" evidence="1">
    <location>
        <begin position="156"/>
        <end position="180"/>
    </location>
</feature>
<feature type="compositionally biased region" description="Low complexity" evidence="1">
    <location>
        <begin position="362"/>
        <end position="371"/>
    </location>
</feature>
<feature type="compositionally biased region" description="Basic and acidic residues" evidence="1">
    <location>
        <begin position="885"/>
        <end position="895"/>
    </location>
</feature>
<name>D8Q1C9_SCHCM</name>
<feature type="region of interest" description="Disordered" evidence="1">
    <location>
        <begin position="603"/>
        <end position="652"/>
    </location>
</feature>
<feature type="compositionally biased region" description="Low complexity" evidence="1">
    <location>
        <begin position="159"/>
        <end position="170"/>
    </location>
</feature>
<feature type="region of interest" description="Disordered" evidence="1">
    <location>
        <begin position="455"/>
        <end position="585"/>
    </location>
</feature>
<feature type="compositionally biased region" description="Acidic residues" evidence="1">
    <location>
        <begin position="846"/>
        <end position="857"/>
    </location>
</feature>
<evidence type="ECO:0000256" key="1">
    <source>
        <dbReference type="SAM" id="MobiDB-lite"/>
    </source>
</evidence>
<feature type="compositionally biased region" description="Pro residues" evidence="1">
    <location>
        <begin position="515"/>
        <end position="524"/>
    </location>
</feature>
<feature type="compositionally biased region" description="Polar residues" evidence="1">
    <location>
        <begin position="637"/>
        <end position="651"/>
    </location>
</feature>
<feature type="compositionally biased region" description="Basic and acidic residues" evidence="1">
    <location>
        <begin position="826"/>
        <end position="845"/>
    </location>
</feature>
<reference evidence="2 3" key="1">
    <citation type="journal article" date="2010" name="Nat. Biotechnol.">
        <title>Genome sequence of the model mushroom Schizophyllum commune.</title>
        <authorList>
            <person name="Ohm R.A."/>
            <person name="de Jong J.F."/>
            <person name="Lugones L.G."/>
            <person name="Aerts A."/>
            <person name="Kothe E."/>
            <person name="Stajich J.E."/>
            <person name="de Vries R.P."/>
            <person name="Record E."/>
            <person name="Levasseur A."/>
            <person name="Baker S.E."/>
            <person name="Bartholomew K.A."/>
            <person name="Coutinho P.M."/>
            <person name="Erdmann S."/>
            <person name="Fowler T.J."/>
            <person name="Gathman A.C."/>
            <person name="Lombard V."/>
            <person name="Henrissat B."/>
            <person name="Knabe N."/>
            <person name="Kuees U."/>
            <person name="Lilly W.W."/>
            <person name="Lindquist E."/>
            <person name="Lucas S."/>
            <person name="Magnuson J.K."/>
            <person name="Piumi F."/>
            <person name="Raudaskoski M."/>
            <person name="Salamov A."/>
            <person name="Schmutz J."/>
            <person name="Schwarze F.W.M.R."/>
            <person name="vanKuyk P.A."/>
            <person name="Horton J.S."/>
            <person name="Grigoriev I.V."/>
            <person name="Woesten H.A.B."/>
        </authorList>
    </citation>
    <scope>NUCLEOTIDE SEQUENCE [LARGE SCALE GENOMIC DNA]</scope>
    <source>
        <strain evidence="3">H4-8 / FGSC 9210</strain>
    </source>
</reference>
<feature type="region of interest" description="Disordered" evidence="1">
    <location>
        <begin position="820"/>
        <end position="895"/>
    </location>
</feature>
<organism evidence="3">
    <name type="scientific">Schizophyllum commune (strain H4-8 / FGSC 9210)</name>
    <name type="common">Split gill fungus</name>
    <dbReference type="NCBI Taxonomy" id="578458"/>
    <lineage>
        <taxon>Eukaryota</taxon>
        <taxon>Fungi</taxon>
        <taxon>Dikarya</taxon>
        <taxon>Basidiomycota</taxon>
        <taxon>Agaricomycotina</taxon>
        <taxon>Agaricomycetes</taxon>
        <taxon>Agaricomycetidae</taxon>
        <taxon>Agaricales</taxon>
        <taxon>Schizophyllaceae</taxon>
        <taxon>Schizophyllum</taxon>
    </lineage>
</organism>
<dbReference type="eggNOG" id="ENOG502T2C7">
    <property type="taxonomic scope" value="Eukaryota"/>
</dbReference>
<evidence type="ECO:0000313" key="3">
    <source>
        <dbReference type="Proteomes" id="UP000007431"/>
    </source>
</evidence>
<feature type="compositionally biased region" description="Low complexity" evidence="1">
    <location>
        <begin position="612"/>
        <end position="632"/>
    </location>
</feature>
<gene>
    <name evidence="2" type="ORF">SCHCODRAFT_108209</name>
</gene>
<protein>
    <submittedName>
        <fullName evidence="2">Uncharacterized protein</fullName>
    </submittedName>
</protein>
<dbReference type="VEuPathDB" id="FungiDB:SCHCODRAFT_02686764"/>
<dbReference type="EMBL" id="GL377305">
    <property type="protein sequence ID" value="EFI98484.1"/>
    <property type="molecule type" value="Genomic_DNA"/>
</dbReference>
<accession>D8Q1C9</accession>
<feature type="region of interest" description="Disordered" evidence="1">
    <location>
        <begin position="352"/>
        <end position="383"/>
    </location>
</feature>
<dbReference type="AlphaFoldDB" id="D8Q1C9"/>
<feature type="non-terminal residue" evidence="2">
    <location>
        <position position="895"/>
    </location>
</feature>